<dbReference type="Proteomes" id="UP000571950">
    <property type="component" value="Unassembled WGS sequence"/>
</dbReference>
<dbReference type="EMBL" id="JACIDT010000002">
    <property type="protein sequence ID" value="MBB3924992.1"/>
    <property type="molecule type" value="Genomic_DNA"/>
</dbReference>
<evidence type="ECO:0000313" key="3">
    <source>
        <dbReference type="Proteomes" id="UP000571950"/>
    </source>
</evidence>
<comment type="caution">
    <text evidence="2">The sequence shown here is derived from an EMBL/GenBank/DDBJ whole genome shotgun (WGS) entry which is preliminary data.</text>
</comment>
<dbReference type="AlphaFoldDB" id="A0A7W6BHI9"/>
<feature type="chain" id="PRO_5030741506" description="DUF3617 family protein" evidence="1">
    <location>
        <begin position="24"/>
        <end position="141"/>
    </location>
</feature>
<dbReference type="RefSeq" id="WP_246343310.1">
    <property type="nucleotide sequence ID" value="NZ_BSPS01000022.1"/>
</dbReference>
<gene>
    <name evidence="2" type="ORF">GGR43_000693</name>
</gene>
<evidence type="ECO:0000313" key="2">
    <source>
        <dbReference type="EMBL" id="MBB3924992.1"/>
    </source>
</evidence>
<proteinExistence type="predicted"/>
<sequence length="141" mass="15092">MKARLWRPLALGAACFAGLTAMGPGNGPAAPADMKIFAGLEKGQWELRPRGMDRGAAIRKLCLGDPAQLFQMRGGDAGCERFVVTDTPERASITYQCRGNGAGRTDLRMETPRLVQISAQGVVDGAPFSETLEARRTGPCR</sequence>
<feature type="signal peptide" evidence="1">
    <location>
        <begin position="1"/>
        <end position="23"/>
    </location>
</feature>
<name>A0A7W6BHI9_9SPHN</name>
<evidence type="ECO:0000256" key="1">
    <source>
        <dbReference type="SAM" id="SignalP"/>
    </source>
</evidence>
<organism evidence="2 3">
    <name type="scientific">Sphingobium jiangsuense</name>
    <dbReference type="NCBI Taxonomy" id="870476"/>
    <lineage>
        <taxon>Bacteria</taxon>
        <taxon>Pseudomonadati</taxon>
        <taxon>Pseudomonadota</taxon>
        <taxon>Alphaproteobacteria</taxon>
        <taxon>Sphingomonadales</taxon>
        <taxon>Sphingomonadaceae</taxon>
        <taxon>Sphingobium</taxon>
    </lineage>
</organism>
<protein>
    <recommendedName>
        <fullName evidence="4">DUF3617 family protein</fullName>
    </recommendedName>
</protein>
<reference evidence="2 3" key="1">
    <citation type="submission" date="2020-08" db="EMBL/GenBank/DDBJ databases">
        <title>Genomic Encyclopedia of Type Strains, Phase IV (KMG-IV): sequencing the most valuable type-strain genomes for metagenomic binning, comparative biology and taxonomic classification.</title>
        <authorList>
            <person name="Goeker M."/>
        </authorList>
    </citation>
    <scope>NUCLEOTIDE SEQUENCE [LARGE SCALE GENOMIC DNA]</scope>
    <source>
        <strain evidence="2 3">DSM 26189</strain>
    </source>
</reference>
<keyword evidence="1" id="KW-0732">Signal</keyword>
<accession>A0A7W6BHI9</accession>
<keyword evidence="3" id="KW-1185">Reference proteome</keyword>
<evidence type="ECO:0008006" key="4">
    <source>
        <dbReference type="Google" id="ProtNLM"/>
    </source>
</evidence>